<dbReference type="EMBL" id="LUTU01000013">
    <property type="protein sequence ID" value="OAJ66873.1"/>
    <property type="molecule type" value="Genomic_DNA"/>
</dbReference>
<evidence type="ECO:0000256" key="1">
    <source>
        <dbReference type="ARBA" id="ARBA00004141"/>
    </source>
</evidence>
<dbReference type="GO" id="GO:0016020">
    <property type="term" value="C:membrane"/>
    <property type="evidence" value="ECO:0007669"/>
    <property type="project" value="UniProtKB-SubCell"/>
</dbReference>
<dbReference type="Gene3D" id="1.20.1260.100">
    <property type="entry name" value="TspO/MBR protein"/>
    <property type="match status" value="1"/>
</dbReference>
<dbReference type="Pfam" id="PF03073">
    <property type="entry name" value="TspO_MBR"/>
    <property type="match status" value="1"/>
</dbReference>
<comment type="caution">
    <text evidence="7">The sequence shown here is derived from an EMBL/GenBank/DDBJ whole genome shotgun (WGS) entry which is preliminary data.</text>
</comment>
<comment type="subcellular location">
    <subcellularLocation>
        <location evidence="1">Membrane</location>
        <topology evidence="1">Multi-pass membrane protein</topology>
    </subcellularLocation>
</comment>
<sequence>MGRIIDAALAAGTVFGAQYLGREISPAEDGSTRCWYHHLNKPEFSPPAPVYAVVWTLLDGLLAWSGYRLLRAERSCARTAALWLWAICVAGVAGFPFAVFRKRRLDAGLAICIGLVVTSGASIWTAKKADPSAAKLQIPFFVWLTFAVFVQEEVWRRN</sequence>
<dbReference type="PIRSF" id="PIRSF005859">
    <property type="entry name" value="PBR"/>
    <property type="match status" value="1"/>
</dbReference>
<dbReference type="Proteomes" id="UP000077786">
    <property type="component" value="Unassembled WGS sequence"/>
</dbReference>
<dbReference type="InterPro" id="IPR004307">
    <property type="entry name" value="TspO_MBR"/>
</dbReference>
<dbReference type="PATRIC" id="fig|38307.3.peg.2725"/>
<protein>
    <submittedName>
        <fullName evidence="7">TspO/MBR family protein</fullName>
    </submittedName>
</protein>
<feature type="transmembrane region" description="Helical" evidence="6">
    <location>
        <begin position="107"/>
        <end position="126"/>
    </location>
</feature>
<organism evidence="7 8">
    <name type="scientific">Gluconobacter cerinus</name>
    <dbReference type="NCBI Taxonomy" id="38307"/>
    <lineage>
        <taxon>Bacteria</taxon>
        <taxon>Pseudomonadati</taxon>
        <taxon>Pseudomonadota</taxon>
        <taxon>Alphaproteobacteria</taxon>
        <taxon>Acetobacterales</taxon>
        <taxon>Acetobacteraceae</taxon>
        <taxon>Gluconobacter</taxon>
    </lineage>
</organism>
<evidence type="ECO:0000256" key="3">
    <source>
        <dbReference type="ARBA" id="ARBA00022692"/>
    </source>
</evidence>
<evidence type="ECO:0000256" key="5">
    <source>
        <dbReference type="ARBA" id="ARBA00023136"/>
    </source>
</evidence>
<keyword evidence="5 6" id="KW-0472">Membrane</keyword>
<dbReference type="FunFam" id="1.20.1260.100:FF:000001">
    <property type="entry name" value="translocator protein 2"/>
    <property type="match status" value="1"/>
</dbReference>
<dbReference type="PANTHER" id="PTHR10057">
    <property type="entry name" value="PERIPHERAL-TYPE BENZODIAZEPINE RECEPTOR"/>
    <property type="match status" value="1"/>
</dbReference>
<feature type="transmembrane region" description="Helical" evidence="6">
    <location>
        <begin position="133"/>
        <end position="150"/>
    </location>
</feature>
<feature type="transmembrane region" description="Helical" evidence="6">
    <location>
        <begin position="82"/>
        <end position="101"/>
    </location>
</feature>
<dbReference type="PANTHER" id="PTHR10057:SF0">
    <property type="entry name" value="TRANSLOCATOR PROTEIN"/>
    <property type="match status" value="1"/>
</dbReference>
<dbReference type="CDD" id="cd15904">
    <property type="entry name" value="TSPO_MBR"/>
    <property type="match status" value="1"/>
</dbReference>
<name>A0A1B6VI34_9PROT</name>
<dbReference type="GO" id="GO:0033013">
    <property type="term" value="P:tetrapyrrole metabolic process"/>
    <property type="evidence" value="ECO:0007669"/>
    <property type="project" value="UniProtKB-ARBA"/>
</dbReference>
<dbReference type="OrthoDB" id="7267156at2"/>
<evidence type="ECO:0000256" key="6">
    <source>
        <dbReference type="SAM" id="Phobius"/>
    </source>
</evidence>
<evidence type="ECO:0000313" key="7">
    <source>
        <dbReference type="EMBL" id="OAJ66873.1"/>
    </source>
</evidence>
<dbReference type="InterPro" id="IPR038330">
    <property type="entry name" value="TspO/MBR-related_sf"/>
</dbReference>
<gene>
    <name evidence="7" type="ORF">A0123_02610</name>
</gene>
<evidence type="ECO:0000313" key="8">
    <source>
        <dbReference type="Proteomes" id="UP000077786"/>
    </source>
</evidence>
<keyword evidence="4 6" id="KW-1133">Transmembrane helix</keyword>
<evidence type="ECO:0000256" key="4">
    <source>
        <dbReference type="ARBA" id="ARBA00022989"/>
    </source>
</evidence>
<dbReference type="RefSeq" id="WP_064275133.1">
    <property type="nucleotide sequence ID" value="NZ_LUTU01000013.1"/>
</dbReference>
<dbReference type="AlphaFoldDB" id="A0A1B6VI34"/>
<proteinExistence type="inferred from homology"/>
<accession>A0A1B6VI34</accession>
<evidence type="ECO:0000256" key="2">
    <source>
        <dbReference type="ARBA" id="ARBA00007524"/>
    </source>
</evidence>
<comment type="similarity">
    <text evidence="2">Belongs to the TspO/BZRP family.</text>
</comment>
<reference evidence="7 8" key="1">
    <citation type="submission" date="2016-03" db="EMBL/GenBank/DDBJ databases">
        <title>Draft genome sequence of Gluconobacter cerinus strain CECT 9110.</title>
        <authorList>
            <person name="Sainz F."/>
            <person name="Mas A."/>
            <person name="Torija M.J."/>
        </authorList>
    </citation>
    <scope>NUCLEOTIDE SEQUENCE [LARGE SCALE GENOMIC DNA]</scope>
    <source>
        <strain evidence="7 8">CECT 9110</strain>
    </source>
</reference>
<keyword evidence="3 6" id="KW-0812">Transmembrane</keyword>